<evidence type="ECO:0000256" key="4">
    <source>
        <dbReference type="ARBA" id="ARBA00022989"/>
    </source>
</evidence>
<dbReference type="Pfam" id="PF04011">
    <property type="entry name" value="LemA"/>
    <property type="match status" value="1"/>
</dbReference>
<proteinExistence type="inferred from homology"/>
<evidence type="ECO:0000256" key="3">
    <source>
        <dbReference type="ARBA" id="ARBA00022692"/>
    </source>
</evidence>
<dbReference type="Gene3D" id="1.20.1440.20">
    <property type="entry name" value="LemA-like domain"/>
    <property type="match status" value="1"/>
</dbReference>
<dbReference type="PANTHER" id="PTHR34478">
    <property type="entry name" value="PROTEIN LEMA"/>
    <property type="match status" value="1"/>
</dbReference>
<evidence type="ECO:0000256" key="1">
    <source>
        <dbReference type="ARBA" id="ARBA00004167"/>
    </source>
</evidence>
<dbReference type="InterPro" id="IPR023353">
    <property type="entry name" value="LemA-like_dom_sf"/>
</dbReference>
<gene>
    <name evidence="7" type="ORF">ACK2TP_07130</name>
</gene>
<comment type="caution">
    <text evidence="7">The sequence shown here is derived from an EMBL/GenBank/DDBJ whole genome shotgun (WGS) entry which is preliminary data.</text>
</comment>
<sequence length="207" mass="22498">MAQMLNGNTERGTMRKGTIAGLVVVVLLVLGVVLVGGSYVSARNSMAVKSNAVDEASSEIGIQLQRRADLIPNLVSTVKQYAKVETQIITAIAEARSGLLQAQTPNEKLAANDRLNTAILPLLRMQENYPDLKSNQQFLRLEDELSGTENRVAVARRRYNQAILDYNNTVTVFPNSVWAGIAGFQKKTGYFEADPASKAAPKVDFGS</sequence>
<keyword evidence="5 6" id="KW-0472">Membrane</keyword>
<evidence type="ECO:0000313" key="8">
    <source>
        <dbReference type="Proteomes" id="UP001634747"/>
    </source>
</evidence>
<dbReference type="RefSeq" id="WP_263412945.1">
    <property type="nucleotide sequence ID" value="NZ_BAABBH010000001.1"/>
</dbReference>
<organism evidence="7 8">
    <name type="scientific">Terriglobus aquaticus</name>
    <dbReference type="NCBI Taxonomy" id="940139"/>
    <lineage>
        <taxon>Bacteria</taxon>
        <taxon>Pseudomonadati</taxon>
        <taxon>Acidobacteriota</taxon>
        <taxon>Terriglobia</taxon>
        <taxon>Terriglobales</taxon>
        <taxon>Acidobacteriaceae</taxon>
        <taxon>Terriglobus</taxon>
    </lineage>
</organism>
<evidence type="ECO:0000256" key="5">
    <source>
        <dbReference type="ARBA" id="ARBA00023136"/>
    </source>
</evidence>
<keyword evidence="4 6" id="KW-1133">Transmembrane helix</keyword>
<keyword evidence="3 6" id="KW-0812">Transmembrane</keyword>
<accession>A0ABW9KIA4</accession>
<evidence type="ECO:0000313" key="7">
    <source>
        <dbReference type="EMBL" id="MFN2975531.1"/>
    </source>
</evidence>
<dbReference type="Proteomes" id="UP001634747">
    <property type="component" value="Unassembled WGS sequence"/>
</dbReference>
<dbReference type="PANTHER" id="PTHR34478:SF2">
    <property type="entry name" value="MEMBRANE PROTEIN"/>
    <property type="match status" value="1"/>
</dbReference>
<comment type="similarity">
    <text evidence="2">Belongs to the LemA family.</text>
</comment>
<evidence type="ECO:0000256" key="2">
    <source>
        <dbReference type="ARBA" id="ARBA00008854"/>
    </source>
</evidence>
<feature type="transmembrane region" description="Helical" evidence="6">
    <location>
        <begin position="20"/>
        <end position="40"/>
    </location>
</feature>
<dbReference type="SUPFAM" id="SSF140478">
    <property type="entry name" value="LemA-like"/>
    <property type="match status" value="1"/>
</dbReference>
<protein>
    <submittedName>
        <fullName evidence="7">LemA family protein</fullName>
    </submittedName>
</protein>
<dbReference type="EMBL" id="JBJYXY010000001">
    <property type="protein sequence ID" value="MFN2975531.1"/>
    <property type="molecule type" value="Genomic_DNA"/>
</dbReference>
<comment type="subcellular location">
    <subcellularLocation>
        <location evidence="1">Membrane</location>
        <topology evidence="1">Single-pass membrane protein</topology>
    </subcellularLocation>
</comment>
<name>A0ABW9KIA4_9BACT</name>
<evidence type="ECO:0000256" key="6">
    <source>
        <dbReference type="SAM" id="Phobius"/>
    </source>
</evidence>
<reference evidence="7 8" key="1">
    <citation type="submission" date="2024-12" db="EMBL/GenBank/DDBJ databases">
        <authorList>
            <person name="Lee Y."/>
        </authorList>
    </citation>
    <scope>NUCLEOTIDE SEQUENCE [LARGE SCALE GENOMIC DNA]</scope>
    <source>
        <strain evidence="7 8">03SUJ4</strain>
    </source>
</reference>
<keyword evidence="8" id="KW-1185">Reference proteome</keyword>
<dbReference type="InterPro" id="IPR007156">
    <property type="entry name" value="MamQ_LemA"/>
</dbReference>